<dbReference type="GO" id="GO:0005737">
    <property type="term" value="C:cytoplasm"/>
    <property type="evidence" value="ECO:0007669"/>
    <property type="project" value="TreeGrafter"/>
</dbReference>
<dbReference type="OMA" id="FKSQACW"/>
<feature type="repeat" description="RCC1" evidence="5">
    <location>
        <begin position="239"/>
        <end position="290"/>
    </location>
</feature>
<dbReference type="InterPro" id="IPR035983">
    <property type="entry name" value="Hect_E3_ubiquitin_ligase"/>
</dbReference>
<dbReference type="PRINTS" id="PR00633">
    <property type="entry name" value="RCCNDNSATION"/>
</dbReference>
<gene>
    <name evidence="7" type="ORF">RDWZM_001334</name>
</gene>
<dbReference type="Gene3D" id="3.30.2410.10">
    <property type="entry name" value="Hect, E3 ligase catalytic domain"/>
    <property type="match status" value="1"/>
</dbReference>
<feature type="active site" description="Glycyl thioester intermediate" evidence="4">
    <location>
        <position position="1207"/>
    </location>
</feature>
<evidence type="ECO:0000256" key="5">
    <source>
        <dbReference type="PROSITE-ProRule" id="PRU00235"/>
    </source>
</evidence>
<dbReference type="InterPro" id="IPR000569">
    <property type="entry name" value="HECT_dom"/>
</dbReference>
<accession>A0A9Q0RQG4</accession>
<organism evidence="7 8">
    <name type="scientific">Blomia tropicalis</name>
    <name type="common">Mite</name>
    <dbReference type="NCBI Taxonomy" id="40697"/>
    <lineage>
        <taxon>Eukaryota</taxon>
        <taxon>Metazoa</taxon>
        <taxon>Ecdysozoa</taxon>
        <taxon>Arthropoda</taxon>
        <taxon>Chelicerata</taxon>
        <taxon>Arachnida</taxon>
        <taxon>Acari</taxon>
        <taxon>Acariformes</taxon>
        <taxon>Sarcoptiformes</taxon>
        <taxon>Astigmata</taxon>
        <taxon>Glycyphagoidea</taxon>
        <taxon>Echimyopodidae</taxon>
        <taxon>Blomia</taxon>
    </lineage>
</organism>
<proteinExistence type="predicted"/>
<dbReference type="PANTHER" id="PTHR45622">
    <property type="entry name" value="UBIQUITIN-PROTEIN LIGASE E3A-RELATED"/>
    <property type="match status" value="1"/>
</dbReference>
<dbReference type="AlphaFoldDB" id="A0A9Q0RQG4"/>
<dbReference type="InterPro" id="IPR000408">
    <property type="entry name" value="Reg_chr_condens"/>
</dbReference>
<dbReference type="SMART" id="SM00119">
    <property type="entry name" value="HECTc"/>
    <property type="match status" value="1"/>
</dbReference>
<dbReference type="Pfam" id="PF25390">
    <property type="entry name" value="WD40_RLD"/>
    <property type="match status" value="1"/>
</dbReference>
<keyword evidence="3 4" id="KW-0833">Ubl conjugation pathway</keyword>
<evidence type="ECO:0000256" key="3">
    <source>
        <dbReference type="ARBA" id="ARBA00022786"/>
    </source>
</evidence>
<dbReference type="Pfam" id="PF00632">
    <property type="entry name" value="HECT"/>
    <property type="match status" value="1"/>
</dbReference>
<dbReference type="Gene3D" id="3.30.2160.10">
    <property type="entry name" value="Hect, E3 ligase catalytic domain"/>
    <property type="match status" value="1"/>
</dbReference>
<dbReference type="PROSITE" id="PS50012">
    <property type="entry name" value="RCC1_3"/>
    <property type="match status" value="6"/>
</dbReference>
<dbReference type="GO" id="GO:0006511">
    <property type="term" value="P:ubiquitin-dependent protein catabolic process"/>
    <property type="evidence" value="ECO:0007669"/>
    <property type="project" value="TreeGrafter"/>
</dbReference>
<comment type="caution">
    <text evidence="7">The sequence shown here is derived from an EMBL/GenBank/DDBJ whole genome shotgun (WGS) entry which is preliminary data.</text>
</comment>
<dbReference type="InterPro" id="IPR051709">
    <property type="entry name" value="Ub-ligase/GTPase-reg"/>
</dbReference>
<dbReference type="GO" id="GO:0009966">
    <property type="term" value="P:regulation of signal transduction"/>
    <property type="evidence" value="ECO:0007669"/>
    <property type="project" value="UniProtKB-ARBA"/>
</dbReference>
<evidence type="ECO:0000256" key="4">
    <source>
        <dbReference type="PROSITE-ProRule" id="PRU00104"/>
    </source>
</evidence>
<evidence type="ECO:0000259" key="6">
    <source>
        <dbReference type="PROSITE" id="PS50237"/>
    </source>
</evidence>
<name>A0A9Q0RQG4_BLOTA</name>
<feature type="repeat" description="RCC1" evidence="5">
    <location>
        <begin position="186"/>
        <end position="238"/>
    </location>
</feature>
<dbReference type="Gene3D" id="2.130.10.30">
    <property type="entry name" value="Regulator of chromosome condensation 1/beta-lactamase-inhibitor protein II"/>
    <property type="match status" value="2"/>
</dbReference>
<evidence type="ECO:0000256" key="2">
    <source>
        <dbReference type="ARBA" id="ARBA00022737"/>
    </source>
</evidence>
<evidence type="ECO:0000256" key="1">
    <source>
        <dbReference type="ARBA" id="ARBA00022679"/>
    </source>
</evidence>
<dbReference type="InterPro" id="IPR058923">
    <property type="entry name" value="RCC1-like_dom"/>
</dbReference>
<feature type="domain" description="HECT" evidence="6">
    <location>
        <begin position="908"/>
        <end position="1243"/>
    </location>
</feature>
<feature type="repeat" description="RCC1" evidence="5">
    <location>
        <begin position="291"/>
        <end position="342"/>
    </location>
</feature>
<feature type="repeat" description="RCC1" evidence="5">
    <location>
        <begin position="2"/>
        <end position="58"/>
    </location>
</feature>
<dbReference type="SUPFAM" id="SSF50985">
    <property type="entry name" value="RCC1/BLIP-II"/>
    <property type="match status" value="2"/>
</dbReference>
<dbReference type="CDD" id="cd00078">
    <property type="entry name" value="HECTc"/>
    <property type="match status" value="1"/>
</dbReference>
<keyword evidence="1" id="KW-0808">Transferase</keyword>
<protein>
    <recommendedName>
        <fullName evidence="6">HECT domain-containing protein</fullName>
    </recommendedName>
</protein>
<dbReference type="SUPFAM" id="SSF56204">
    <property type="entry name" value="Hect, E3 ligase catalytic domain"/>
    <property type="match status" value="1"/>
</dbReference>
<feature type="repeat" description="RCC1" evidence="5">
    <location>
        <begin position="64"/>
        <end position="113"/>
    </location>
</feature>
<dbReference type="PROSITE" id="PS50237">
    <property type="entry name" value="HECT"/>
    <property type="match status" value="1"/>
</dbReference>
<dbReference type="InterPro" id="IPR009091">
    <property type="entry name" value="RCC1/BLIP-II"/>
</dbReference>
<dbReference type="Gene3D" id="3.90.1750.10">
    <property type="entry name" value="Hect, E3 ligase catalytic domains"/>
    <property type="match status" value="1"/>
</dbReference>
<evidence type="ECO:0000313" key="8">
    <source>
        <dbReference type="Proteomes" id="UP001142055"/>
    </source>
</evidence>
<feature type="repeat" description="RCC1" evidence="5">
    <location>
        <begin position="114"/>
        <end position="167"/>
    </location>
</feature>
<reference evidence="7" key="1">
    <citation type="submission" date="2022-12" db="EMBL/GenBank/DDBJ databases">
        <title>Genome assemblies of Blomia tropicalis.</title>
        <authorList>
            <person name="Cui Y."/>
        </authorList>
    </citation>
    <scope>NUCLEOTIDE SEQUENCE</scope>
    <source>
        <tissue evidence="7">Adult mites</tissue>
    </source>
</reference>
<evidence type="ECO:0000313" key="7">
    <source>
        <dbReference type="EMBL" id="KAJ6222789.1"/>
    </source>
</evidence>
<dbReference type="FunFam" id="3.30.2410.10:FF:000003">
    <property type="entry name" value="probable E3 ubiquitin-protein ligase HERC4 isoform X1"/>
    <property type="match status" value="1"/>
</dbReference>
<keyword evidence="8" id="KW-1185">Reference proteome</keyword>
<keyword evidence="2" id="KW-0677">Repeat</keyword>
<dbReference type="GO" id="GO:0061630">
    <property type="term" value="F:ubiquitin protein ligase activity"/>
    <property type="evidence" value="ECO:0007669"/>
    <property type="project" value="TreeGrafter"/>
</dbReference>
<sequence>MVKVFCFGNTQNGELGLGGIEEEHILNPRKQRLPHDRRKYTVINLASGRNHTLLLARDIGHDRNVVFSCGSNERLQLGRIGSWKKFELVDALSVHNIIQVDCGTNHCLVLSDAGQLFSWGCNLFGQLGLGSRDQQEIQKPSLIKKLATMNIVQMSCGGNHCLAMTKSKLSFLFRNFLMLYFYFTDGEIYSWGSNAFGQLGIGTKGNCISVPTRITALEWTPIRQLAAGGSHSAILTCTNVIYLWGKNEFGQLGLNDQMNRLLPTVQKSLRHQNIVYINMGEEHSAAITKEGGLFTWGAGMYGQLGHGKNTNEILPRKVFELMGSSICQVSCGRCHTLVATTNGRIYSFGLNGSGQLGIGSFQSKCLPNYVSGPWVDISIKDLLPRVGDQSLTVSIRPLMVSETVLDPTPSYSENIEPLKPNMMEIDELNGDDDDENELSDSMDNSENFIIEEPDDVDVNIISKKTPEFLCDNDTIFTSRDHVEIDEYVSDPDSDLEEYPEKKQFILMEIVASKGDQSFVLAQFYTEKKCPRDFRVAPPSSQIAMLDNSILEQFKDIKTDSVPLDILDYIENVFYSIPCWNASYIKKQDQDIVSENEPKFVQFLSTLGINVEDGSKVGNGMIDWREAFIGFDLIEEANNERINEIIFQSAIKITSNMPDVFKESQENKQNLDEEVLRVFQLLPLFHMFKMGDSYSDSSQQLIIEYAKAIHRLSNSASKFLKIWWGRMQKHYWKNLIHIFKTSIEWILKKQHDENKEVTESPERQINHQEHHNLAIGLEALKLLYDNNLALETVSYKEFYIEGIANMFDLKRDYLMWKYDNQDAAKSAKKYFLCKYPFIFDPPAKNLILAVDSEIQQRSAAQSSVYQQLLFSSPHLGLPIYVNPYLMISVHRNTILQETINQLCLFSKHINSDFKKPLRVIFEGEEAIDAGQGMKKEFFLLLMKEILDEKYGMFMEYKETNTIWFHHSNLEDEVMYQLIGILCGLAIYNQVIINLPFPLVLYKKLLNETLELEDLSYLDPLLAKNLQEILSTTYEKEEFDAIFGDLNFTITLQTFGSPVEFELCPEGKSRKLTYDNRAEYVSLYWQYILKDSVEQQFKSFNHGFMKVLDTDILHIFHAGELMQLVSGQEVYDWEELESATVYKPPFTSDHPTIRLFWKVFHAFTTEEKKKFLTFLTGSDRIPILGVKALNLTIQSMKVSEEHLPVAHTCFNILDLPEKYSTDNPETKLRSKLLKACEYSKEFALV</sequence>
<dbReference type="EMBL" id="JAPWDV010000001">
    <property type="protein sequence ID" value="KAJ6222789.1"/>
    <property type="molecule type" value="Genomic_DNA"/>
</dbReference>
<dbReference type="Proteomes" id="UP001142055">
    <property type="component" value="Chromosome 1"/>
</dbReference>
<dbReference type="PANTHER" id="PTHR45622:SF76">
    <property type="entry name" value="HECT AND RLD DOMAIN CONTAINING E3 UBIQUITIN LIGASE 4, ISOFORM C"/>
    <property type="match status" value="1"/>
</dbReference>
<dbReference type="GO" id="GO:0016567">
    <property type="term" value="P:protein ubiquitination"/>
    <property type="evidence" value="ECO:0007669"/>
    <property type="project" value="TreeGrafter"/>
</dbReference>